<comment type="subcellular location">
    <subcellularLocation>
        <location evidence="1 5">Nucleus</location>
    </subcellularLocation>
</comment>
<evidence type="ECO:0000256" key="4">
    <source>
        <dbReference type="ARBA" id="ARBA00023242"/>
    </source>
</evidence>
<keyword evidence="4 5" id="KW-0539">Nucleus</keyword>
<dbReference type="EMBL" id="JAKMXF010000210">
    <property type="protein sequence ID" value="KAI6655211.1"/>
    <property type="molecule type" value="Genomic_DNA"/>
</dbReference>
<name>A0AAV7K4K9_9METZ</name>
<feature type="compositionally biased region" description="Basic residues" evidence="6">
    <location>
        <begin position="296"/>
        <end position="338"/>
    </location>
</feature>
<evidence type="ECO:0000256" key="3">
    <source>
        <dbReference type="ARBA" id="ARBA00022517"/>
    </source>
</evidence>
<evidence type="ECO:0000313" key="8">
    <source>
        <dbReference type="Proteomes" id="UP001165289"/>
    </source>
</evidence>
<accession>A0AAV7K4K9</accession>
<dbReference type="GO" id="GO:0042254">
    <property type="term" value="P:ribosome biogenesis"/>
    <property type="evidence" value="ECO:0007669"/>
    <property type="project" value="UniProtKB-KW"/>
</dbReference>
<evidence type="ECO:0000256" key="1">
    <source>
        <dbReference type="ARBA" id="ARBA00004123"/>
    </source>
</evidence>
<evidence type="ECO:0000256" key="5">
    <source>
        <dbReference type="RuleBase" id="RU364132"/>
    </source>
</evidence>
<dbReference type="Pfam" id="PF04939">
    <property type="entry name" value="RRS1"/>
    <property type="match status" value="1"/>
</dbReference>
<comment type="caution">
    <text evidence="7">The sequence shown here is derived from an EMBL/GenBank/DDBJ whole genome shotgun (WGS) entry which is preliminary data.</text>
</comment>
<feature type="compositionally biased region" description="Basic and acidic residues" evidence="6">
    <location>
        <begin position="275"/>
        <end position="285"/>
    </location>
</feature>
<evidence type="ECO:0000313" key="7">
    <source>
        <dbReference type="EMBL" id="KAI6655211.1"/>
    </source>
</evidence>
<keyword evidence="3 5" id="KW-0690">Ribosome biogenesis</keyword>
<sequence>MASTTCPHVTNQGLEMDLGNLSATDIDFHLTNEGGVPNEQELLNRSQQCVQTMFSQLSKLPHERDGHLSVVKLPEPKTQLPRYQPLPQPKPLTRWERYSKEKGVSNKKRSRMVWDEGGQEWKPRWGYKKASKRPEDQWLVEIPDQKDPYEDYFEKAKEEKRERVAKNEYQRVRNLMRDHEGKIKAPHLLTNQGQKGGRKELNMMTSLAKVSTPSLGKFSEKVKGEPKSIRGQKRRFDPVLGDLKSERDKQLKLLETISRDKPIVNVSKAVNRYIDKKQKSNRQTEDNYDNEDTQPRHKSKFGKKMKGKTPLKTKLPKAGKKVEKKLKRLQQTKRRMKL</sequence>
<gene>
    <name evidence="7" type="ORF">LOD99_2499</name>
</gene>
<protein>
    <recommendedName>
        <fullName evidence="5">Ribosome biogenesis regulatory protein</fullName>
    </recommendedName>
</protein>
<feature type="compositionally biased region" description="Basic and acidic residues" evidence="6">
    <location>
        <begin position="218"/>
        <end position="228"/>
    </location>
</feature>
<feature type="region of interest" description="Disordered" evidence="6">
    <location>
        <begin position="217"/>
        <end position="236"/>
    </location>
</feature>
<reference evidence="7 8" key="1">
    <citation type="journal article" date="2023" name="BMC Biol.">
        <title>The compact genome of the sponge Oopsacas minuta (Hexactinellida) is lacking key metazoan core genes.</title>
        <authorList>
            <person name="Santini S."/>
            <person name="Schenkelaars Q."/>
            <person name="Jourda C."/>
            <person name="Duchesne M."/>
            <person name="Belahbib H."/>
            <person name="Rocher C."/>
            <person name="Selva M."/>
            <person name="Riesgo A."/>
            <person name="Vervoort M."/>
            <person name="Leys S.P."/>
            <person name="Kodjabachian L."/>
            <person name="Le Bivic A."/>
            <person name="Borchiellini C."/>
            <person name="Claverie J.M."/>
            <person name="Renard E."/>
        </authorList>
    </citation>
    <scope>NUCLEOTIDE SEQUENCE [LARGE SCALE GENOMIC DNA]</scope>
    <source>
        <strain evidence="7">SPO-2</strain>
    </source>
</reference>
<organism evidence="7 8">
    <name type="scientific">Oopsacas minuta</name>
    <dbReference type="NCBI Taxonomy" id="111878"/>
    <lineage>
        <taxon>Eukaryota</taxon>
        <taxon>Metazoa</taxon>
        <taxon>Porifera</taxon>
        <taxon>Hexactinellida</taxon>
        <taxon>Hexasterophora</taxon>
        <taxon>Lyssacinosida</taxon>
        <taxon>Leucopsacidae</taxon>
        <taxon>Oopsacas</taxon>
    </lineage>
</organism>
<comment type="function">
    <text evidence="5">Involved in ribosomal large subunit assembly.</text>
</comment>
<evidence type="ECO:0000256" key="2">
    <source>
        <dbReference type="ARBA" id="ARBA00010077"/>
    </source>
</evidence>
<dbReference type="AlphaFoldDB" id="A0AAV7K4K9"/>
<comment type="similarity">
    <text evidence="2 5">Belongs to the RRS1 family.</text>
</comment>
<dbReference type="Proteomes" id="UP001165289">
    <property type="component" value="Unassembled WGS sequence"/>
</dbReference>
<proteinExistence type="inferred from homology"/>
<evidence type="ECO:0000256" key="6">
    <source>
        <dbReference type="SAM" id="MobiDB-lite"/>
    </source>
</evidence>
<dbReference type="InterPro" id="IPR007023">
    <property type="entry name" value="Ribosom_reg"/>
</dbReference>
<keyword evidence="8" id="KW-1185">Reference proteome</keyword>
<feature type="region of interest" description="Disordered" evidence="6">
    <location>
        <begin position="275"/>
        <end position="338"/>
    </location>
</feature>
<dbReference type="GO" id="GO:0005634">
    <property type="term" value="C:nucleus"/>
    <property type="evidence" value="ECO:0007669"/>
    <property type="project" value="UniProtKB-SubCell"/>
</dbReference>